<dbReference type="EMBL" id="PDOD01000005">
    <property type="protein sequence ID" value="PYZ91855.1"/>
    <property type="molecule type" value="Genomic_DNA"/>
</dbReference>
<keyword evidence="3" id="KW-1185">Reference proteome</keyword>
<proteinExistence type="predicted"/>
<accession>A0A323TR88</accession>
<feature type="transmembrane region" description="Helical" evidence="1">
    <location>
        <begin position="14"/>
        <end position="33"/>
    </location>
</feature>
<dbReference type="OrthoDB" id="2836622at2"/>
<evidence type="ECO:0000313" key="2">
    <source>
        <dbReference type="EMBL" id="PYZ91855.1"/>
    </source>
</evidence>
<comment type="caution">
    <text evidence="2">The sequence shown here is derived from an EMBL/GenBank/DDBJ whole genome shotgun (WGS) entry which is preliminary data.</text>
</comment>
<evidence type="ECO:0000313" key="3">
    <source>
        <dbReference type="Proteomes" id="UP000248214"/>
    </source>
</evidence>
<dbReference type="RefSeq" id="WP_110611201.1">
    <property type="nucleotide sequence ID" value="NZ_PDOD01000005.1"/>
</dbReference>
<evidence type="ECO:0000256" key="1">
    <source>
        <dbReference type="SAM" id="Phobius"/>
    </source>
</evidence>
<dbReference type="AlphaFoldDB" id="A0A323TR88"/>
<keyword evidence="1" id="KW-0812">Transmembrane</keyword>
<organism evidence="2 3">
    <name type="scientific">Salipaludibacillus keqinensis</name>
    <dbReference type="NCBI Taxonomy" id="2045207"/>
    <lineage>
        <taxon>Bacteria</taxon>
        <taxon>Bacillati</taxon>
        <taxon>Bacillota</taxon>
        <taxon>Bacilli</taxon>
        <taxon>Bacillales</taxon>
        <taxon>Bacillaceae</taxon>
    </lineage>
</organism>
<keyword evidence="1" id="KW-1133">Transmembrane helix</keyword>
<feature type="transmembrane region" description="Helical" evidence="1">
    <location>
        <begin position="45"/>
        <end position="66"/>
    </location>
</feature>
<gene>
    <name evidence="2" type="ORF">CR194_16725</name>
</gene>
<name>A0A323TR88_9BACI</name>
<keyword evidence="1" id="KW-0472">Membrane</keyword>
<dbReference type="Proteomes" id="UP000248214">
    <property type="component" value="Unassembled WGS sequence"/>
</dbReference>
<sequence>MGINRYYWKTSKPYFLLGSVFLLVFLVMLFLTWLDISPFYLWDDLPVYLFTFTGGFAFIVAGAMKLKRAKQNRVRLHEQSTSVNFLTLSRFILIPHVHWLREYELFSLEGESIGRVREDVKGWKKSSAFFLHLIKIRWLFKKTIIVENDDNVLYYMRKDSGIHQIYRIYNKEEEHLITFKMNVFNLLHQYAEITNPKGQLIGMNDGGFSGREFKVVNNQGNRMVELKYDGIPIEALKLFSGTRGDIIDIYHDQIDDCYKEAIILAPIVVQLHFKG</sequence>
<protein>
    <submittedName>
        <fullName evidence="2">Uncharacterized protein</fullName>
    </submittedName>
</protein>
<reference evidence="2 3" key="1">
    <citation type="submission" date="2017-10" db="EMBL/GenBank/DDBJ databases">
        <title>Bacillus sp. nov., a halophilic bacterium isolated from a Keqin Lake.</title>
        <authorList>
            <person name="Wang H."/>
        </authorList>
    </citation>
    <scope>NUCLEOTIDE SEQUENCE [LARGE SCALE GENOMIC DNA]</scope>
    <source>
        <strain evidence="2 3">KQ-12</strain>
    </source>
</reference>